<dbReference type="InterPro" id="IPR051539">
    <property type="entry name" value="T4SS-coupling_protein"/>
</dbReference>
<dbReference type="PANTHER" id="PTHR37937:SF1">
    <property type="entry name" value="CONJUGATIVE TRANSFER: DNA TRANSPORT"/>
    <property type="match status" value="1"/>
</dbReference>
<feature type="domain" description="TraD/TraG TraM recognition site" evidence="8">
    <location>
        <begin position="408"/>
        <end position="536"/>
    </location>
</feature>
<feature type="transmembrane region" description="Helical" evidence="7">
    <location>
        <begin position="103"/>
        <end position="125"/>
    </location>
</feature>
<gene>
    <name evidence="9" type="ORF">I5I61_29265</name>
</gene>
<dbReference type="PANTHER" id="PTHR37937">
    <property type="entry name" value="CONJUGATIVE TRANSFER: DNA TRANSPORT"/>
    <property type="match status" value="1"/>
</dbReference>
<proteinExistence type="predicted"/>
<keyword evidence="10" id="KW-1185">Reference proteome</keyword>
<feature type="compositionally biased region" description="Basic and acidic residues" evidence="6">
    <location>
        <begin position="704"/>
        <end position="713"/>
    </location>
</feature>
<comment type="caution">
    <text evidence="9">The sequence shown here is derived from an EMBL/GenBank/DDBJ whole genome shotgun (WGS) entry which is preliminary data.</text>
</comment>
<evidence type="ECO:0000256" key="1">
    <source>
        <dbReference type="ARBA" id="ARBA00004651"/>
    </source>
</evidence>
<feature type="transmembrane region" description="Helical" evidence="7">
    <location>
        <begin position="15"/>
        <end position="35"/>
    </location>
</feature>
<dbReference type="SUPFAM" id="SSF52540">
    <property type="entry name" value="P-loop containing nucleoside triphosphate hydrolases"/>
    <property type="match status" value="1"/>
</dbReference>
<evidence type="ECO:0000259" key="8">
    <source>
        <dbReference type="Pfam" id="PF12696"/>
    </source>
</evidence>
<dbReference type="Pfam" id="PF12696">
    <property type="entry name" value="TraG-D_C"/>
    <property type="match status" value="1"/>
</dbReference>
<keyword evidence="2" id="KW-1003">Cell membrane</keyword>
<feature type="transmembrane region" description="Helical" evidence="7">
    <location>
        <begin position="56"/>
        <end position="78"/>
    </location>
</feature>
<name>A0ABS0KU17_PSENT</name>
<organism evidence="9 10">
    <name type="scientific">Pseudomonas nitroreducens</name>
    <dbReference type="NCBI Taxonomy" id="46680"/>
    <lineage>
        <taxon>Bacteria</taxon>
        <taxon>Pseudomonadati</taxon>
        <taxon>Pseudomonadota</taxon>
        <taxon>Gammaproteobacteria</taxon>
        <taxon>Pseudomonadales</taxon>
        <taxon>Pseudomonadaceae</taxon>
        <taxon>Pseudomonas</taxon>
    </lineage>
</organism>
<protein>
    <submittedName>
        <fullName evidence="9">TraM recognition domain-containing protein</fullName>
    </submittedName>
</protein>
<accession>A0ABS0KU17</accession>
<evidence type="ECO:0000256" key="7">
    <source>
        <dbReference type="SAM" id="Phobius"/>
    </source>
</evidence>
<dbReference type="EMBL" id="JADTFC010000124">
    <property type="protein sequence ID" value="MBG6291565.1"/>
    <property type="molecule type" value="Genomic_DNA"/>
</dbReference>
<dbReference type="RefSeq" id="WP_074974176.1">
    <property type="nucleotide sequence ID" value="NZ_JADTFC010000124.1"/>
</dbReference>
<evidence type="ECO:0000313" key="9">
    <source>
        <dbReference type="EMBL" id="MBG6291565.1"/>
    </source>
</evidence>
<evidence type="ECO:0000256" key="4">
    <source>
        <dbReference type="ARBA" id="ARBA00022989"/>
    </source>
</evidence>
<feature type="compositionally biased region" description="Polar residues" evidence="6">
    <location>
        <begin position="628"/>
        <end position="641"/>
    </location>
</feature>
<keyword evidence="4 7" id="KW-1133">Transmembrane helix</keyword>
<evidence type="ECO:0000256" key="5">
    <source>
        <dbReference type="ARBA" id="ARBA00023136"/>
    </source>
</evidence>
<sequence length="722" mass="79599">MEFLRLILVNTNPGIAAAMSLLLGVLLVLSITGAVRETKETTALELFLIWLRRAMVILLAMLLPLTAAALYLLAYVSFGQDWTAATNYMNLWVAELKKAASDMWWSLIVVFLMPILVRTIVLRWLRPALSSWTRKFRVRQTGDALSDIRVEVKRIKAKDFNPRDYYADSKVFLGLNEDGQPLYMDDDVFRKNHLKIIGPSQTGKGVGLGVLLDQAIKKGWGAWFIDLKPDDFIYDIMRESCELNGRPAPLVLDFNGVGDGYYAPFVNGTMRERRERVVKAFTMADTGQTADFYKRIEREILDFLMPLWDGTLNDLKKLLDGKHPEISDSKRSWIRENCGAIKSNASEFSQLESLCATKEQSFDVASALHGSQVVYVRSHMKDTIVRKGTVALLDEVVQVALRRPLPKHVLLIIDECRFVVSDTMADALATVLSKGISMGLAYQSVKDLLNLPDKSLNAESIKTGIETNTQVTISYRANDDETAEWVSLQTGIVQKSVTKLEKVETNKGGAEEWAAERSVGQAEEYLIPTNQMLSLPPRVGALIRPNTLATLLYTCWIPVKEMQGIPSRGAALAAAKLAEPKPTTEAVESASADPFGDPFATSTEGLNAPGADPFAALGGTEADPFASVETNGTPSESTTDDPFNAPDSDPFADIDGERSKEQSKTSKPAKGKLSADEEAAIKAALAGILTEEKPRQQQKTTSEQPKRESRVDLSELDDLEGI</sequence>
<keyword evidence="3 7" id="KW-0812">Transmembrane</keyword>
<evidence type="ECO:0000256" key="6">
    <source>
        <dbReference type="SAM" id="MobiDB-lite"/>
    </source>
</evidence>
<comment type="subcellular location">
    <subcellularLocation>
        <location evidence="1">Cell membrane</location>
        <topology evidence="1">Multi-pass membrane protein</topology>
    </subcellularLocation>
</comment>
<evidence type="ECO:0000256" key="3">
    <source>
        <dbReference type="ARBA" id="ARBA00022692"/>
    </source>
</evidence>
<dbReference type="InterPro" id="IPR032689">
    <property type="entry name" value="TraG-D_C"/>
</dbReference>
<dbReference type="Gene3D" id="3.40.50.300">
    <property type="entry name" value="P-loop containing nucleotide triphosphate hydrolases"/>
    <property type="match status" value="1"/>
</dbReference>
<dbReference type="InterPro" id="IPR027417">
    <property type="entry name" value="P-loop_NTPase"/>
</dbReference>
<feature type="compositionally biased region" description="Basic and acidic residues" evidence="6">
    <location>
        <begin position="655"/>
        <end position="664"/>
    </location>
</feature>
<evidence type="ECO:0000313" key="10">
    <source>
        <dbReference type="Proteomes" id="UP000608450"/>
    </source>
</evidence>
<feature type="region of interest" description="Disordered" evidence="6">
    <location>
        <begin position="583"/>
        <end position="722"/>
    </location>
</feature>
<evidence type="ECO:0000256" key="2">
    <source>
        <dbReference type="ARBA" id="ARBA00022475"/>
    </source>
</evidence>
<keyword evidence="5 7" id="KW-0472">Membrane</keyword>
<reference evidence="9 10" key="1">
    <citation type="submission" date="2020-11" db="EMBL/GenBank/DDBJ databases">
        <title>Enhanced detection system for hospital associated transmission using whole genome sequencing surveillance.</title>
        <authorList>
            <person name="Harrison L.H."/>
            <person name="Van Tyne D."/>
            <person name="Marsh J.W."/>
            <person name="Griffith M.P."/>
            <person name="Snyder D.J."/>
            <person name="Cooper V.S."/>
            <person name="Mustapha M."/>
        </authorList>
    </citation>
    <scope>NUCLEOTIDE SEQUENCE [LARGE SCALE GENOMIC DNA]</scope>
    <source>
        <strain evidence="9 10">PSA00705</strain>
    </source>
</reference>
<dbReference type="Proteomes" id="UP000608450">
    <property type="component" value="Unassembled WGS sequence"/>
</dbReference>